<evidence type="ECO:0000313" key="1">
    <source>
        <dbReference type="EMBL" id="POS68538.1"/>
    </source>
</evidence>
<dbReference type="InParanoid" id="A0A2P5HE60"/>
<reference evidence="1" key="1">
    <citation type="submission" date="2017-09" db="EMBL/GenBank/DDBJ databases">
        <title>Polyketide synthases of a Diaporthe helianthi virulent isolate.</title>
        <authorList>
            <person name="Baroncelli R."/>
        </authorList>
    </citation>
    <scope>NUCLEOTIDE SEQUENCE [LARGE SCALE GENOMIC DNA]</scope>
    <source>
        <strain evidence="1">7/96</strain>
    </source>
</reference>
<protein>
    <submittedName>
        <fullName evidence="1">Uncharacterized protein</fullName>
    </submittedName>
</protein>
<gene>
    <name evidence="1" type="ORF">DHEL01_v213068</name>
</gene>
<evidence type="ECO:0000313" key="2">
    <source>
        <dbReference type="Proteomes" id="UP000094444"/>
    </source>
</evidence>
<name>A0A2P5HE60_DIAHE</name>
<organism evidence="1 2">
    <name type="scientific">Diaporthe helianthi</name>
    <dbReference type="NCBI Taxonomy" id="158607"/>
    <lineage>
        <taxon>Eukaryota</taxon>
        <taxon>Fungi</taxon>
        <taxon>Dikarya</taxon>
        <taxon>Ascomycota</taxon>
        <taxon>Pezizomycotina</taxon>
        <taxon>Sordariomycetes</taxon>
        <taxon>Sordariomycetidae</taxon>
        <taxon>Diaporthales</taxon>
        <taxon>Diaporthaceae</taxon>
        <taxon>Diaporthe</taxon>
    </lineage>
</organism>
<dbReference type="EMBL" id="MAVT02004300">
    <property type="protein sequence ID" value="POS68538.1"/>
    <property type="molecule type" value="Genomic_DNA"/>
</dbReference>
<sequence>MANVSANARFGYQGPIGSSHKYRTGGSSNGGPALNFDSVLARAASSSLTAAQVAQRQRGMMSSRIQTFDAAFSGHAQASGTSHPAWLNGIGAQFEAHSSGLSSEQH</sequence>
<dbReference type="Proteomes" id="UP000094444">
    <property type="component" value="Unassembled WGS sequence"/>
</dbReference>
<proteinExistence type="predicted"/>
<dbReference type="AlphaFoldDB" id="A0A2P5HE60"/>
<keyword evidence="2" id="KW-1185">Reference proteome</keyword>
<comment type="caution">
    <text evidence="1">The sequence shown here is derived from an EMBL/GenBank/DDBJ whole genome shotgun (WGS) entry which is preliminary data.</text>
</comment>
<accession>A0A2P5HE60</accession>